<evidence type="ECO:0000313" key="3">
    <source>
        <dbReference type="Proteomes" id="UP000824074"/>
    </source>
</evidence>
<evidence type="ECO:0000313" key="2">
    <source>
        <dbReference type="EMBL" id="HIU39997.1"/>
    </source>
</evidence>
<accession>A0A9D1IPT2</accession>
<proteinExistence type="predicted"/>
<dbReference type="InterPro" id="IPR001296">
    <property type="entry name" value="Glyco_trans_1"/>
</dbReference>
<dbReference type="PANTHER" id="PTHR12526:SF630">
    <property type="entry name" value="GLYCOSYLTRANSFERASE"/>
    <property type="match status" value="1"/>
</dbReference>
<gene>
    <name evidence="2" type="ORF">IAB68_01675</name>
</gene>
<dbReference type="PANTHER" id="PTHR12526">
    <property type="entry name" value="GLYCOSYLTRANSFERASE"/>
    <property type="match status" value="1"/>
</dbReference>
<evidence type="ECO:0000259" key="1">
    <source>
        <dbReference type="Pfam" id="PF00534"/>
    </source>
</evidence>
<dbReference type="Gene3D" id="3.40.50.2000">
    <property type="entry name" value="Glycogen Phosphorylase B"/>
    <property type="match status" value="2"/>
</dbReference>
<organism evidence="2 3">
    <name type="scientific">Candidatus Aphodocola excrementigallinarum</name>
    <dbReference type="NCBI Taxonomy" id="2840670"/>
    <lineage>
        <taxon>Bacteria</taxon>
        <taxon>Bacillati</taxon>
        <taxon>Bacillota</taxon>
        <taxon>Bacilli</taxon>
        <taxon>Candidatus Aphodocola</taxon>
    </lineage>
</organism>
<dbReference type="AlphaFoldDB" id="A0A9D1IPT2"/>
<dbReference type="GO" id="GO:0016757">
    <property type="term" value="F:glycosyltransferase activity"/>
    <property type="evidence" value="ECO:0007669"/>
    <property type="project" value="InterPro"/>
</dbReference>
<dbReference type="CDD" id="cd03820">
    <property type="entry name" value="GT4_AmsD-like"/>
    <property type="match status" value="1"/>
</dbReference>
<sequence length="375" mass="43259">MKKITILALHLGYGGVENAVATLANLLCEKYDVEILSVYRLYNDPVFKIDDKVKIRYISNIKPNKKEMIYYLKKKNFSMLFKGLGASLKTGYVKYVKTAMELRKLDTDVVISTRTVHNFLVSNFVKKGIKKIAWEHNHHNNNKRYISALVNSCKKMNYLVTVSKELKEFYEQYLGKKVYYIPNCLDNIPSKLSKLDSKNLISVGRLSKEKGFDDLLKLFKKISQKHTDWHLNIVGDGMEKNDLLDLAKELKLGDKVTFHGYQDKDYINDLLLDSSIYVMTSRTESFGLVLIEAMSYGIPCVSYTSAQGANEIIDDGKNGYLIKDRNEDEMISKIDLLINDEKLRKKLGKEARVKSKLYSKENVLKSWNKLINKRK</sequence>
<dbReference type="SUPFAM" id="SSF53756">
    <property type="entry name" value="UDP-Glycosyltransferase/glycogen phosphorylase"/>
    <property type="match status" value="1"/>
</dbReference>
<feature type="domain" description="Glycosyl transferase family 1" evidence="1">
    <location>
        <begin position="190"/>
        <end position="352"/>
    </location>
</feature>
<dbReference type="Pfam" id="PF00534">
    <property type="entry name" value="Glycos_transf_1"/>
    <property type="match status" value="1"/>
</dbReference>
<dbReference type="Proteomes" id="UP000824074">
    <property type="component" value="Unassembled WGS sequence"/>
</dbReference>
<reference evidence="2" key="1">
    <citation type="submission" date="2020-10" db="EMBL/GenBank/DDBJ databases">
        <authorList>
            <person name="Gilroy R."/>
        </authorList>
    </citation>
    <scope>NUCLEOTIDE SEQUENCE</scope>
    <source>
        <strain evidence="2">CHK193-30670</strain>
    </source>
</reference>
<reference evidence="2" key="2">
    <citation type="journal article" date="2021" name="PeerJ">
        <title>Extensive microbial diversity within the chicken gut microbiome revealed by metagenomics and culture.</title>
        <authorList>
            <person name="Gilroy R."/>
            <person name="Ravi A."/>
            <person name="Getino M."/>
            <person name="Pursley I."/>
            <person name="Horton D.L."/>
            <person name="Alikhan N.F."/>
            <person name="Baker D."/>
            <person name="Gharbi K."/>
            <person name="Hall N."/>
            <person name="Watson M."/>
            <person name="Adriaenssens E.M."/>
            <person name="Foster-Nyarko E."/>
            <person name="Jarju S."/>
            <person name="Secka A."/>
            <person name="Antonio M."/>
            <person name="Oren A."/>
            <person name="Chaudhuri R.R."/>
            <person name="La Ragione R."/>
            <person name="Hildebrand F."/>
            <person name="Pallen M.J."/>
        </authorList>
    </citation>
    <scope>NUCLEOTIDE SEQUENCE</scope>
    <source>
        <strain evidence="2">CHK193-30670</strain>
    </source>
</reference>
<name>A0A9D1IPT2_9FIRM</name>
<dbReference type="EMBL" id="DVMT01000017">
    <property type="protein sequence ID" value="HIU39997.1"/>
    <property type="molecule type" value="Genomic_DNA"/>
</dbReference>
<protein>
    <submittedName>
        <fullName evidence="2">Glycosyltransferase family 4 protein</fullName>
    </submittedName>
</protein>
<comment type="caution">
    <text evidence="2">The sequence shown here is derived from an EMBL/GenBank/DDBJ whole genome shotgun (WGS) entry which is preliminary data.</text>
</comment>